<reference evidence="2" key="1">
    <citation type="submission" date="2019-08" db="EMBL/GenBank/DDBJ databases">
        <title>The improved chromosome-level genome for the pearl oyster Pinctada fucata martensii using PacBio sequencing and Hi-C.</title>
        <authorList>
            <person name="Zheng Z."/>
        </authorList>
    </citation>
    <scope>NUCLEOTIDE SEQUENCE</scope>
    <source>
        <strain evidence="2">ZZ-2019</strain>
        <tissue evidence="2">Adductor muscle</tissue>
    </source>
</reference>
<dbReference type="PANTHER" id="PTHR31353:SF1">
    <property type="entry name" value="PROTEIN FAM98B"/>
    <property type="match status" value="1"/>
</dbReference>
<proteinExistence type="inferred from homology"/>
<protein>
    <recommendedName>
        <fullName evidence="4">Protein FAM98A</fullName>
    </recommendedName>
</protein>
<dbReference type="PANTHER" id="PTHR31353">
    <property type="entry name" value="FAM98"/>
    <property type="match status" value="1"/>
</dbReference>
<accession>A0AA88XZ01</accession>
<evidence type="ECO:0008006" key="4">
    <source>
        <dbReference type="Google" id="ProtNLM"/>
    </source>
</evidence>
<keyword evidence="3" id="KW-1185">Reference proteome</keyword>
<sequence>MCHITLCFNDSVSFLSIFRYTGPLLDNESLSVALEQGPRSTQYVEVVVWLVEQLRSLCGLEENVNTISSPDDAAEFVMELSGVLRELKCPFKHLYEGGPVTERLGSRTNTVQLLDYLTSELQATKMLSLKRPSALMTPSPMETDSSSQHESDIAKHLKMMCIALGFPKPPPNITSAQLFNKVEAKVKELITQNPNQIGKPLLKARLSDKQWAQLMKINDSLTREYTTRREMILKRLDVTVQSFMWSDTAKRKENEIAAIYQPIRKLLTAKCSLGVPQILAARDDLTRLNKTSSGDAREKTKCAINKVLIPRVVTKVEEEVVTKVVEVATKVEEEVVTKVEEVVTKVEEEVVTKVEEVVTKVEEEVDIKVEEEVVTKVEVEMGVTKEEEVIEADLEVEEGVGVEVDIDEINIL</sequence>
<gene>
    <name evidence="2" type="ORF">FSP39_007657</name>
</gene>
<dbReference type="Pfam" id="PF10239">
    <property type="entry name" value="DUF2465"/>
    <property type="match status" value="1"/>
</dbReference>
<evidence type="ECO:0000313" key="3">
    <source>
        <dbReference type="Proteomes" id="UP001186944"/>
    </source>
</evidence>
<comment type="caution">
    <text evidence="2">The sequence shown here is derived from an EMBL/GenBank/DDBJ whole genome shotgun (WGS) entry which is preliminary data.</text>
</comment>
<dbReference type="EMBL" id="VSWD01000009">
    <property type="protein sequence ID" value="KAK3092826.1"/>
    <property type="molecule type" value="Genomic_DNA"/>
</dbReference>
<name>A0AA88XZ01_PINIB</name>
<comment type="similarity">
    <text evidence="1">Belongs to the FAM98 family.</text>
</comment>
<organism evidence="2 3">
    <name type="scientific">Pinctada imbricata</name>
    <name type="common">Atlantic pearl-oyster</name>
    <name type="synonym">Pinctada martensii</name>
    <dbReference type="NCBI Taxonomy" id="66713"/>
    <lineage>
        <taxon>Eukaryota</taxon>
        <taxon>Metazoa</taxon>
        <taxon>Spiralia</taxon>
        <taxon>Lophotrochozoa</taxon>
        <taxon>Mollusca</taxon>
        <taxon>Bivalvia</taxon>
        <taxon>Autobranchia</taxon>
        <taxon>Pteriomorphia</taxon>
        <taxon>Pterioida</taxon>
        <taxon>Pterioidea</taxon>
        <taxon>Pteriidae</taxon>
        <taxon>Pinctada</taxon>
    </lineage>
</organism>
<dbReference type="GO" id="GO:0072669">
    <property type="term" value="C:tRNA-splicing ligase complex"/>
    <property type="evidence" value="ECO:0007669"/>
    <property type="project" value="TreeGrafter"/>
</dbReference>
<dbReference type="AlphaFoldDB" id="A0AA88XZ01"/>
<evidence type="ECO:0000256" key="1">
    <source>
        <dbReference type="ARBA" id="ARBA00007218"/>
    </source>
</evidence>
<dbReference type="Proteomes" id="UP001186944">
    <property type="component" value="Unassembled WGS sequence"/>
</dbReference>
<evidence type="ECO:0000313" key="2">
    <source>
        <dbReference type="EMBL" id="KAK3092826.1"/>
    </source>
</evidence>
<dbReference type="InterPro" id="IPR018797">
    <property type="entry name" value="FAM98"/>
</dbReference>